<dbReference type="InterPro" id="IPR017900">
    <property type="entry name" value="4Fe4S_Fe_S_CS"/>
</dbReference>
<evidence type="ECO:0000256" key="1">
    <source>
        <dbReference type="ARBA" id="ARBA00022485"/>
    </source>
</evidence>
<keyword evidence="3" id="KW-0677">Repeat</keyword>
<evidence type="ECO:0000256" key="2">
    <source>
        <dbReference type="ARBA" id="ARBA00022723"/>
    </source>
</evidence>
<dbReference type="Pfam" id="PF02754">
    <property type="entry name" value="CCG"/>
    <property type="match status" value="2"/>
</dbReference>
<dbReference type="GO" id="GO:0051539">
    <property type="term" value="F:4 iron, 4 sulfur cluster binding"/>
    <property type="evidence" value="ECO:0007669"/>
    <property type="project" value="UniProtKB-KW"/>
</dbReference>
<dbReference type="eggNOG" id="arCOG00333">
    <property type="taxonomic scope" value="Archaea"/>
</dbReference>
<gene>
    <name evidence="7" type="ordered locus">Mcup_1539</name>
</gene>
<dbReference type="GeneID" id="10493728"/>
<proteinExistence type="predicted"/>
<sequence length="333" mass="36888">MGLEDSCVHCGFCLESCPTYVVTRSEIHSPRGRIASVKLGISSVGIETCMFCRRCEAACPSGVEYGRLIHLRREEQPLRKAMNLLMERPKLAYRLLKASSGLNSSLIKRIRDFIPSVDSPLDYREDNPNVLLFPGCLMALSFRKTVENALRFIKSKGYKVEIVNGCCGLSHYSEGEKKRSEELIGNLKEKFKGRRVVSLSSNCSAHMREMGLQVEDFSEFALAHVNGRVNMTVTIHDPCHANLIGLTKVTRDVMRKVGIKVVEMDEPSFECGAGGGYFLYHPEISDEVMKIKAEKVKKSGVNLVLSTNPACSLALAFKGLKPVHLADILGESA</sequence>
<dbReference type="PROSITE" id="PS00198">
    <property type="entry name" value="4FE4S_FER_1"/>
    <property type="match status" value="2"/>
</dbReference>
<evidence type="ECO:0000256" key="3">
    <source>
        <dbReference type="ARBA" id="ARBA00022737"/>
    </source>
</evidence>
<evidence type="ECO:0000313" key="8">
    <source>
        <dbReference type="Proteomes" id="UP000007812"/>
    </source>
</evidence>
<keyword evidence="1" id="KW-0004">4Fe-4S</keyword>
<dbReference type="Gene3D" id="1.10.1060.10">
    <property type="entry name" value="Alpha-helical ferredoxin"/>
    <property type="match status" value="1"/>
</dbReference>
<dbReference type="EMBL" id="CP002656">
    <property type="protein sequence ID" value="AEB95642.1"/>
    <property type="molecule type" value="Genomic_DNA"/>
</dbReference>
<dbReference type="RefSeq" id="WP_013738140.1">
    <property type="nucleotide sequence ID" value="NC_015435.1"/>
</dbReference>
<dbReference type="GO" id="GO:0046872">
    <property type="term" value="F:metal ion binding"/>
    <property type="evidence" value="ECO:0007669"/>
    <property type="project" value="UniProtKB-KW"/>
</dbReference>
<dbReference type="AlphaFoldDB" id="F4FZF2"/>
<evidence type="ECO:0000256" key="4">
    <source>
        <dbReference type="ARBA" id="ARBA00023004"/>
    </source>
</evidence>
<keyword evidence="8" id="KW-1185">Reference proteome</keyword>
<protein>
    <recommendedName>
        <fullName evidence="6">4Fe-4S ferredoxin-type domain-containing protein</fullName>
    </recommendedName>
</protein>
<evidence type="ECO:0000256" key="5">
    <source>
        <dbReference type="ARBA" id="ARBA00023014"/>
    </source>
</evidence>
<dbReference type="PANTHER" id="PTHR32479:SF17">
    <property type="entry name" value="GLYCOLATE OXIDASE IRON-SULFUR SUBUNIT"/>
    <property type="match status" value="1"/>
</dbReference>
<keyword evidence="2" id="KW-0479">Metal-binding</keyword>
<dbReference type="InterPro" id="IPR004017">
    <property type="entry name" value="Cys_rich_dom"/>
</dbReference>
<evidence type="ECO:0000259" key="6">
    <source>
        <dbReference type="PROSITE" id="PS51379"/>
    </source>
</evidence>
<reference evidence="7 8" key="1">
    <citation type="journal article" date="2011" name="J. Bacteriol.">
        <title>Complete genome sequence of Metallosphaera cuprina, a metal sulfide-oxidizing archaeon from a hot spring.</title>
        <authorList>
            <person name="Liu L.J."/>
            <person name="You X.Y."/>
            <person name="Zheng H."/>
            <person name="Wang S."/>
            <person name="Jiang C.Y."/>
            <person name="Liu S.J."/>
        </authorList>
    </citation>
    <scope>NUCLEOTIDE SEQUENCE [LARGE SCALE GENOMIC DNA]</scope>
    <source>
        <strain evidence="7 8">Ar-4</strain>
    </source>
</reference>
<feature type="domain" description="4Fe-4S ferredoxin-type" evidence="6">
    <location>
        <begin position="40"/>
        <end position="63"/>
    </location>
</feature>
<dbReference type="SUPFAM" id="SSF46548">
    <property type="entry name" value="alpha-helical ferredoxin"/>
    <property type="match status" value="1"/>
</dbReference>
<keyword evidence="5" id="KW-0411">Iron-sulfur</keyword>
<dbReference type="InterPro" id="IPR017896">
    <property type="entry name" value="4Fe4S_Fe-S-bd"/>
</dbReference>
<dbReference type="Pfam" id="PF12838">
    <property type="entry name" value="Fer4_7"/>
    <property type="match status" value="1"/>
</dbReference>
<organism evidence="7 8">
    <name type="scientific">Metallosphaera cuprina (strain Ar-4)</name>
    <dbReference type="NCBI Taxonomy" id="1006006"/>
    <lineage>
        <taxon>Archaea</taxon>
        <taxon>Thermoproteota</taxon>
        <taxon>Thermoprotei</taxon>
        <taxon>Sulfolobales</taxon>
        <taxon>Sulfolobaceae</taxon>
        <taxon>Metallosphaera</taxon>
    </lineage>
</organism>
<feature type="domain" description="4Fe-4S ferredoxin-type" evidence="6">
    <location>
        <begin position="1"/>
        <end position="27"/>
    </location>
</feature>
<dbReference type="PATRIC" id="fig|1006006.8.peg.1535"/>
<dbReference type="HOGENOM" id="CLU_023081_0_1_2"/>
<dbReference type="Proteomes" id="UP000007812">
    <property type="component" value="Chromosome"/>
</dbReference>
<dbReference type="PANTHER" id="PTHR32479">
    <property type="entry name" value="GLYCOLATE OXIDASE IRON-SULFUR SUBUNIT"/>
    <property type="match status" value="1"/>
</dbReference>
<name>F4FZF2_METCR</name>
<dbReference type="InterPro" id="IPR009051">
    <property type="entry name" value="Helical_ferredxn"/>
</dbReference>
<evidence type="ECO:0000313" key="7">
    <source>
        <dbReference type="EMBL" id="AEB95642.1"/>
    </source>
</evidence>
<dbReference type="GO" id="GO:0016491">
    <property type="term" value="F:oxidoreductase activity"/>
    <property type="evidence" value="ECO:0007669"/>
    <property type="project" value="UniProtKB-ARBA"/>
</dbReference>
<dbReference type="PROSITE" id="PS51379">
    <property type="entry name" value="4FE4S_FER_2"/>
    <property type="match status" value="2"/>
</dbReference>
<keyword evidence="4" id="KW-0408">Iron</keyword>
<accession>F4FZF2</accession>
<dbReference type="KEGG" id="mcn:Mcup_1539"/>
<dbReference type="STRING" id="1006006.Mcup_1539"/>
<dbReference type="OrthoDB" id="23833at2157"/>